<dbReference type="InterPro" id="IPR004242">
    <property type="entry name" value="Transposase_21"/>
</dbReference>
<dbReference type="Pfam" id="PF02992">
    <property type="entry name" value="Transposase_21"/>
    <property type="match status" value="1"/>
</dbReference>
<sequence>MLSLVIPGPKSPGKDMDVFLRPLVEELKQLWHSGVRTKDALTNEFFNMKAVLLWTINDFPARSSLSTWRNNKKESGNEESDKEDWHQYDMFFKGVRTKVPLIPGNFGDIV</sequence>
<comment type="caution">
    <text evidence="1">The sequence shown here is derived from an EMBL/GenBank/DDBJ whole genome shotgun (WGS) entry which is preliminary data.</text>
</comment>
<name>A0AA38TAF7_9ASTR</name>
<evidence type="ECO:0000313" key="1">
    <source>
        <dbReference type="EMBL" id="KAJ9556449.1"/>
    </source>
</evidence>
<dbReference type="Proteomes" id="UP001172457">
    <property type="component" value="Chromosome 3"/>
</dbReference>
<protein>
    <submittedName>
        <fullName evidence="1">Uncharacterized protein</fullName>
    </submittedName>
</protein>
<reference evidence="1" key="1">
    <citation type="submission" date="2023-03" db="EMBL/GenBank/DDBJ databases">
        <title>Chromosome-scale reference genome and RAD-based genetic map of yellow starthistle (Centaurea solstitialis) reveal putative structural variation and QTLs associated with invader traits.</title>
        <authorList>
            <person name="Reatini B."/>
            <person name="Cang F.A."/>
            <person name="Jiang Q."/>
            <person name="Mckibben M.T.W."/>
            <person name="Barker M.S."/>
            <person name="Rieseberg L.H."/>
            <person name="Dlugosch K.M."/>
        </authorList>
    </citation>
    <scope>NUCLEOTIDE SEQUENCE</scope>
    <source>
        <strain evidence="1">CAN-66</strain>
        <tissue evidence="1">Leaf</tissue>
    </source>
</reference>
<keyword evidence="2" id="KW-1185">Reference proteome</keyword>
<proteinExistence type="predicted"/>
<organism evidence="1 2">
    <name type="scientific">Centaurea solstitialis</name>
    <name type="common">yellow star-thistle</name>
    <dbReference type="NCBI Taxonomy" id="347529"/>
    <lineage>
        <taxon>Eukaryota</taxon>
        <taxon>Viridiplantae</taxon>
        <taxon>Streptophyta</taxon>
        <taxon>Embryophyta</taxon>
        <taxon>Tracheophyta</taxon>
        <taxon>Spermatophyta</taxon>
        <taxon>Magnoliopsida</taxon>
        <taxon>eudicotyledons</taxon>
        <taxon>Gunneridae</taxon>
        <taxon>Pentapetalae</taxon>
        <taxon>asterids</taxon>
        <taxon>campanulids</taxon>
        <taxon>Asterales</taxon>
        <taxon>Asteraceae</taxon>
        <taxon>Carduoideae</taxon>
        <taxon>Cardueae</taxon>
        <taxon>Centaureinae</taxon>
        <taxon>Centaurea</taxon>
    </lineage>
</organism>
<dbReference type="EMBL" id="JARYMX010000003">
    <property type="protein sequence ID" value="KAJ9556449.1"/>
    <property type="molecule type" value="Genomic_DNA"/>
</dbReference>
<gene>
    <name evidence="1" type="ORF">OSB04_011063</name>
</gene>
<evidence type="ECO:0000313" key="2">
    <source>
        <dbReference type="Proteomes" id="UP001172457"/>
    </source>
</evidence>
<accession>A0AA38TAF7</accession>
<dbReference type="AlphaFoldDB" id="A0AA38TAF7"/>